<evidence type="ECO:0000256" key="2">
    <source>
        <dbReference type="ARBA" id="ARBA00022900"/>
    </source>
</evidence>
<evidence type="ECO:0000256" key="1">
    <source>
        <dbReference type="ARBA" id="ARBA00022690"/>
    </source>
</evidence>
<gene>
    <name evidence="6" type="primary">SP47</name>
</gene>
<keyword evidence="1" id="KW-0646">Protease inhibitor</keyword>
<dbReference type="Gene3D" id="2.30.39.10">
    <property type="entry name" value="Alpha-1-antitrypsin, domain 1"/>
    <property type="match status" value="1"/>
</dbReference>
<dbReference type="GO" id="GO:0005615">
    <property type="term" value="C:extracellular space"/>
    <property type="evidence" value="ECO:0007669"/>
    <property type="project" value="InterPro"/>
</dbReference>
<dbReference type="AlphaFoldDB" id="A0A1V1FQE8"/>
<keyword evidence="4" id="KW-0732">Signal</keyword>
<dbReference type="InterPro" id="IPR036186">
    <property type="entry name" value="Serpin_sf"/>
</dbReference>
<dbReference type="SUPFAM" id="SSF56574">
    <property type="entry name" value="Serpins"/>
    <property type="match status" value="1"/>
</dbReference>
<dbReference type="CDD" id="cd19598">
    <property type="entry name" value="serpin77Ba-like_insects"/>
    <property type="match status" value="1"/>
</dbReference>
<dbReference type="Pfam" id="PF00079">
    <property type="entry name" value="Serpin"/>
    <property type="match status" value="1"/>
</dbReference>
<dbReference type="InterPro" id="IPR023796">
    <property type="entry name" value="Serpin_dom"/>
</dbReference>
<dbReference type="GO" id="GO:0006508">
    <property type="term" value="P:proteolysis"/>
    <property type="evidence" value="ECO:0007669"/>
    <property type="project" value="UniProtKB-KW"/>
</dbReference>
<protein>
    <submittedName>
        <fullName evidence="6">Putative serine protease 47</fullName>
    </submittedName>
</protein>
<comment type="similarity">
    <text evidence="3">Belongs to the serpin family.</text>
</comment>
<accession>A0A1V1FQE8</accession>
<dbReference type="GO" id="GO:0008233">
    <property type="term" value="F:peptidase activity"/>
    <property type="evidence" value="ECO:0007669"/>
    <property type="project" value="UniProtKB-KW"/>
</dbReference>
<name>A0A1V1FQE8_9NEOP</name>
<evidence type="ECO:0000259" key="5">
    <source>
        <dbReference type="SMART" id="SM00093"/>
    </source>
</evidence>
<dbReference type="EMBL" id="FX985330">
    <property type="protein sequence ID" value="BAX07343.1"/>
    <property type="molecule type" value="mRNA"/>
</dbReference>
<dbReference type="InterPro" id="IPR042185">
    <property type="entry name" value="Serpin_sf_2"/>
</dbReference>
<evidence type="ECO:0000256" key="3">
    <source>
        <dbReference type="RuleBase" id="RU000411"/>
    </source>
</evidence>
<keyword evidence="2" id="KW-0722">Serine protease inhibitor</keyword>
<dbReference type="GO" id="GO:0004867">
    <property type="term" value="F:serine-type endopeptidase inhibitor activity"/>
    <property type="evidence" value="ECO:0007669"/>
    <property type="project" value="UniProtKB-KW"/>
</dbReference>
<dbReference type="InterPro" id="IPR000215">
    <property type="entry name" value="Serpin_fam"/>
</dbReference>
<proteinExistence type="evidence at transcript level"/>
<dbReference type="Gene3D" id="3.30.497.10">
    <property type="entry name" value="Antithrombin, subunit I, domain 2"/>
    <property type="match status" value="1"/>
</dbReference>
<dbReference type="InterPro" id="IPR042178">
    <property type="entry name" value="Serpin_sf_1"/>
</dbReference>
<evidence type="ECO:0000256" key="4">
    <source>
        <dbReference type="SAM" id="SignalP"/>
    </source>
</evidence>
<evidence type="ECO:0000313" key="6">
    <source>
        <dbReference type="EMBL" id="BAX07343.1"/>
    </source>
</evidence>
<dbReference type="SMART" id="SM00093">
    <property type="entry name" value="SERPIN"/>
    <property type="match status" value="1"/>
</dbReference>
<keyword evidence="6" id="KW-0378">Hydrolase</keyword>
<feature type="domain" description="Serpin" evidence="5">
    <location>
        <begin position="43"/>
        <end position="408"/>
    </location>
</feature>
<dbReference type="PANTHER" id="PTHR11461">
    <property type="entry name" value="SERINE PROTEASE INHIBITOR, SERPIN"/>
    <property type="match status" value="1"/>
</dbReference>
<organism evidence="6">
    <name type="scientific">Reticulitermes speratus</name>
    <dbReference type="NCBI Taxonomy" id="60591"/>
    <lineage>
        <taxon>Eukaryota</taxon>
        <taxon>Metazoa</taxon>
        <taxon>Ecdysozoa</taxon>
        <taxon>Arthropoda</taxon>
        <taxon>Hexapoda</taxon>
        <taxon>Insecta</taxon>
        <taxon>Pterygota</taxon>
        <taxon>Neoptera</taxon>
        <taxon>Polyneoptera</taxon>
        <taxon>Dictyoptera</taxon>
        <taxon>Blattodea</taxon>
        <taxon>Blattoidea</taxon>
        <taxon>Termitoidae</taxon>
        <taxon>Rhinotermitidae</taxon>
        <taxon>Reticulitermes</taxon>
        <taxon>Frontotermes</taxon>
    </lineage>
</organism>
<feature type="chain" id="PRO_5013092674" evidence="4">
    <location>
        <begin position="20"/>
        <end position="410"/>
    </location>
</feature>
<reference evidence="6" key="1">
    <citation type="journal article" date="2017" name="PLoS ONE">
        <title>Caste-, sex-, and age-dependent expression of immune-related genes in a Japanese subterranean termite, Reticulitermes speratus.</title>
        <authorList>
            <person name="Mitaka Y."/>
            <person name="Kobayashi K."/>
            <person name="Matsuura K."/>
        </authorList>
    </citation>
    <scope>NUCLEOTIDE SEQUENCE</scope>
    <source>
        <tissue evidence="6">Whole body</tissue>
    </source>
</reference>
<feature type="signal peptide" evidence="4">
    <location>
        <begin position="1"/>
        <end position="19"/>
    </location>
</feature>
<keyword evidence="6" id="KW-0645">Protease</keyword>
<sequence length="410" mass="46256">MKKTILCMLFTMLWACVWAQWSIPNSLSDSVLSVTRGTAQFALELLQATSVEAGKFMNVAISPFSVWTVLTLLREGSAGKTNSQLQRALHLLENNKAIRAAFRKLNNAVHVSDKGVEMIGANALFTDINRPLQWEFEYLAEKIYKSAVHPVNFMNPSASVSIINRWVANITHNRIVQLVQEEDLRDPHLVIANGNFFKGKWLFPFNSSDTMREKFYDDKGIELGEVDMMHQNGHFRYSRISELGSKVIELPYEGGQFSMIVLVPTGNTTINALLERISKMPIEKIYHHMITEEEEYPDAAVEVYLPRVVINSDLVLNKALEKLGIIDVFNDARADLSRISPHSIYLHKLIHKAEIVIDEEGTTASSATGGVMSDRQTMPKIHANRPFAFFILENSLRVIVFAGKVVNPHM</sequence>
<dbReference type="PANTHER" id="PTHR11461:SF367">
    <property type="entry name" value="GH21475P-RELATED"/>
    <property type="match status" value="1"/>
</dbReference>